<dbReference type="InterPro" id="IPR007012">
    <property type="entry name" value="PolA_pol_cen_dom"/>
</dbReference>
<dbReference type="Proteomes" id="UP001642405">
    <property type="component" value="Unassembled WGS sequence"/>
</dbReference>
<dbReference type="PANTHER" id="PTHR10682:SF23">
    <property type="entry name" value="POLYNUCLEOTIDE ADENYLYLTRANSFERASE"/>
    <property type="match status" value="1"/>
</dbReference>
<dbReference type="Pfam" id="PF04457">
    <property type="entry name" value="MJ1316"/>
    <property type="match status" value="1"/>
</dbReference>
<evidence type="ECO:0000259" key="10">
    <source>
        <dbReference type="Pfam" id="PF03372"/>
    </source>
</evidence>
<dbReference type="Gene3D" id="1.10.1410.10">
    <property type="match status" value="1"/>
</dbReference>
<comment type="caution">
    <text evidence="13">The sequence shown here is derived from an EMBL/GenBank/DDBJ whole genome shotgun (WGS) entry which is preliminary data.</text>
</comment>
<dbReference type="InterPro" id="IPR005135">
    <property type="entry name" value="Endo/exonuclease/phosphatase"/>
</dbReference>
<dbReference type="EC" id="2.7.7.19" evidence="3"/>
<feature type="compositionally biased region" description="Acidic residues" evidence="9">
    <location>
        <begin position="1195"/>
        <end position="1208"/>
    </location>
</feature>
<dbReference type="Gene3D" id="3.60.10.10">
    <property type="entry name" value="Endonuclease/exonuclease/phosphatase"/>
    <property type="match status" value="1"/>
</dbReference>
<reference evidence="13 14" key="1">
    <citation type="submission" date="2024-01" db="EMBL/GenBank/DDBJ databases">
        <authorList>
            <person name="Allen C."/>
            <person name="Tagirdzhanova G."/>
        </authorList>
    </citation>
    <scope>NUCLEOTIDE SEQUENCE [LARGE SCALE GENOMIC DNA]</scope>
</reference>
<protein>
    <recommendedName>
        <fullName evidence="3">polynucleotide adenylyltransferase</fullName>
        <ecNumber evidence="3">2.7.7.19</ecNumber>
    </recommendedName>
</protein>
<dbReference type="SUPFAM" id="SSF55003">
    <property type="entry name" value="PAP/Archaeal CCA-adding enzyme, C-terminal domain"/>
    <property type="match status" value="1"/>
</dbReference>
<feature type="region of interest" description="Disordered" evidence="9">
    <location>
        <begin position="150"/>
        <end position="184"/>
    </location>
</feature>
<accession>A0ABP0C503</accession>
<evidence type="ECO:0000256" key="8">
    <source>
        <dbReference type="ARBA" id="ARBA00023242"/>
    </source>
</evidence>
<dbReference type="Pfam" id="PF13563">
    <property type="entry name" value="2_5_RNA_ligase2"/>
    <property type="match status" value="1"/>
</dbReference>
<organism evidence="13 14">
    <name type="scientific">Sporothrix curviconia</name>
    <dbReference type="NCBI Taxonomy" id="1260050"/>
    <lineage>
        <taxon>Eukaryota</taxon>
        <taxon>Fungi</taxon>
        <taxon>Dikarya</taxon>
        <taxon>Ascomycota</taxon>
        <taxon>Pezizomycotina</taxon>
        <taxon>Sordariomycetes</taxon>
        <taxon>Sordariomycetidae</taxon>
        <taxon>Ophiostomatales</taxon>
        <taxon>Ophiostomataceae</taxon>
        <taxon>Sporothrix</taxon>
    </lineage>
</organism>
<sequence>MANLEAEPQGASFALNSHATALCFIPPESEWAPVDRLRTLYDKASRKWPPHVNLIYPFVQPESLDAASRSIQSFLGPAEQGPIDISLDTAGVFNQRYEKTLFLRDGRGDDSCADTLRQLRSGIVKALRGSDASKGKDDDAESRNFRMHMTVAQSNSSNSSTSAGSSTRVVETETDDANSTSTPSDTLAHAHRFLLHKVERVPPVTWQADRLHILTRERLIKTQGNHSDGEAIATSSQMRLWGVIHLADGRIEKLGEPVAFYDGLPFDGDKTLGGEVDLDDASSSSGDSKEELPTFQAVTFVPEDNEWMRCSDEHHLYTALPSVSSTPGSLSVATYNVLAEFEWPPVEDRYPLLINNILATNAAADVLVLQEVSDHFLTALLSDANVRMAYPFVSHGPPDQEDMEPLPSLLNMVVLSRRPFAWSWLGFHRAHKGALVARFDRTDDGDDDDEDDEDAEYGKRYGLVLATVHLTHGLTNGSVASKRAELQRLFGYLQRNYPSHRSDAVVVAGDLNIHSSSFAINAAIRRKGISAQTARCVETGFDDLCTQYGFVDAFRATRILDNGDEQDKSDEAKHGLRHDNSGIVLHDGEDGATYNPFTNALAARIVGSGLNTRPERFDRILIRDPAAGYASDEDDEDDDFEDAARSRYLIAGYNSFGFPSPHADYSSPASYASDHWGIRCTLEPADADAAEEEQGAVAQALAASRATTQKAEDVVISAAIEKLIVPVHPAHAPAGPLAGGVAVMTALEELNVIPSEDDIEGRKAAFEHLKTILLADENGQLPDPANPGPRQLVVVPVGSYGLGVWTPASDIDCLCIGTFGPQTFFTLAAQRLRAAGVISGGAVKLIRRVRAHTGTMLELEIDGIRTDLQYCGAAVVAETWPAVLVLPPTHPVFALSPQTLSKLKAARDLYYLRKSFPDAKVGGTDADADADAGAGAGADKTASICTSANFQTAHRAIKTWARSRGLYAARFGYLGGIQIALLLARVMKLMQREVDHAEDEEEKMKQEPYTVADILVTFFRHYADFDWKTKMAFDPFFHNQKSPYSPSSREPLAILGYHRPQLNTSMAASVPSVRVLAEELQRAASLLQDGADGSLTWSDFLSGRGSSSILKPPASPSLATKTALPALLPAGPAEFVRAYRTYIKLDLQYWGLSLTRGSAFVGWLESRCVLLLVDLARRLPELNARIWPGRFVEVEEKEGEEDDDEDNDDKTKNEAADDDEIRQYQGTYLVGLDLPATMTREERRIALGTLQSVLAHFEKQIRRGGDGQANTGNFDPQWQWINVSIANRTDLGNIERLRLDDRAWGEHNPGDEESEEDEDDDDDDDDEIVNENGDEEEESSSGEGGGKKGKGGKKNAAKKLPMAVVHRPSAGKFRTAQDVIKRLRWDPHLDRSDFIVGYEDRFLGAREKLLESWKAEQTDEEFIPQHRILYFKRRSDGVVVWDRRTRKDAVFGSGVSA</sequence>
<dbReference type="SUPFAM" id="SSF56219">
    <property type="entry name" value="DNase I-like"/>
    <property type="match status" value="1"/>
</dbReference>
<dbReference type="Gene3D" id="3.90.1140.10">
    <property type="entry name" value="Cyclic phosphodiesterase"/>
    <property type="match status" value="1"/>
</dbReference>
<evidence type="ECO:0000256" key="1">
    <source>
        <dbReference type="ARBA" id="ARBA00004123"/>
    </source>
</evidence>
<keyword evidence="4" id="KW-0507">mRNA processing</keyword>
<dbReference type="Pfam" id="PF04928">
    <property type="entry name" value="PAP_central"/>
    <property type="match status" value="1"/>
</dbReference>
<feature type="domain" description="MJ1316 RNA cyclic group end recognition" evidence="11">
    <location>
        <begin position="1373"/>
        <end position="1443"/>
    </location>
</feature>
<dbReference type="InterPro" id="IPR040459">
    <property type="entry name" value="MJ1316"/>
</dbReference>
<keyword evidence="8" id="KW-0539">Nucleus</keyword>
<name>A0ABP0C503_9PEZI</name>
<evidence type="ECO:0000256" key="5">
    <source>
        <dbReference type="ARBA" id="ARBA00022679"/>
    </source>
</evidence>
<dbReference type="SUPFAM" id="SSF81301">
    <property type="entry name" value="Nucleotidyltransferase"/>
    <property type="match status" value="1"/>
</dbReference>
<dbReference type="InterPro" id="IPR036691">
    <property type="entry name" value="Endo/exonu/phosph_ase_sf"/>
</dbReference>
<feature type="domain" description="Poly(A) polymerase central" evidence="12">
    <location>
        <begin position="949"/>
        <end position="991"/>
    </location>
</feature>
<keyword evidence="7" id="KW-0067">ATP-binding</keyword>
<gene>
    <name evidence="13" type="ORF">SCUCBS95973_006425</name>
</gene>
<proteinExistence type="inferred from homology"/>
<feature type="compositionally biased region" description="Acidic residues" evidence="9">
    <location>
        <begin position="1311"/>
        <end position="1340"/>
    </location>
</feature>
<evidence type="ECO:0000256" key="7">
    <source>
        <dbReference type="ARBA" id="ARBA00022840"/>
    </source>
</evidence>
<evidence type="ECO:0000313" key="13">
    <source>
        <dbReference type="EMBL" id="CAK7227094.1"/>
    </source>
</evidence>
<evidence type="ECO:0000313" key="14">
    <source>
        <dbReference type="Proteomes" id="UP001642405"/>
    </source>
</evidence>
<feature type="region of interest" description="Disordered" evidence="9">
    <location>
        <begin position="1195"/>
        <end position="1219"/>
    </location>
</feature>
<dbReference type="Pfam" id="PF03372">
    <property type="entry name" value="Exo_endo_phos"/>
    <property type="match status" value="1"/>
</dbReference>
<dbReference type="SUPFAM" id="SSF81631">
    <property type="entry name" value="PAP/OAS1 substrate-binding domain"/>
    <property type="match status" value="1"/>
</dbReference>
<dbReference type="InterPro" id="IPR043519">
    <property type="entry name" value="NT_sf"/>
</dbReference>
<evidence type="ECO:0000256" key="9">
    <source>
        <dbReference type="SAM" id="MobiDB-lite"/>
    </source>
</evidence>
<feature type="region of interest" description="Disordered" evidence="9">
    <location>
        <begin position="1303"/>
        <end position="1360"/>
    </location>
</feature>
<keyword evidence="6" id="KW-0547">Nucleotide-binding</keyword>
<comment type="subcellular location">
    <subcellularLocation>
        <location evidence="1">Nucleus</location>
    </subcellularLocation>
</comment>
<dbReference type="EMBL" id="CAWUHB010000038">
    <property type="protein sequence ID" value="CAK7227094.1"/>
    <property type="molecule type" value="Genomic_DNA"/>
</dbReference>
<feature type="compositionally biased region" description="Low complexity" evidence="9">
    <location>
        <begin position="154"/>
        <end position="167"/>
    </location>
</feature>
<evidence type="ECO:0000256" key="6">
    <source>
        <dbReference type="ARBA" id="ARBA00022741"/>
    </source>
</evidence>
<comment type="similarity">
    <text evidence="2">Belongs to the poly(A) polymerase family.</text>
</comment>
<dbReference type="Gene3D" id="3.30.460.10">
    <property type="entry name" value="Beta Polymerase, domain 2"/>
    <property type="match status" value="1"/>
</dbReference>
<evidence type="ECO:0000256" key="4">
    <source>
        <dbReference type="ARBA" id="ARBA00022664"/>
    </source>
</evidence>
<evidence type="ECO:0000256" key="2">
    <source>
        <dbReference type="ARBA" id="ARBA00010912"/>
    </source>
</evidence>
<feature type="compositionally biased region" description="Basic residues" evidence="9">
    <location>
        <begin position="1347"/>
        <end position="1357"/>
    </location>
</feature>
<feature type="domain" description="Endonuclease/exonuclease/phosphatase" evidence="10">
    <location>
        <begin position="333"/>
        <end position="627"/>
    </location>
</feature>
<dbReference type="PANTHER" id="PTHR10682">
    <property type="entry name" value="POLY A POLYMERASE"/>
    <property type="match status" value="1"/>
</dbReference>
<evidence type="ECO:0000259" key="12">
    <source>
        <dbReference type="Pfam" id="PF04928"/>
    </source>
</evidence>
<keyword evidence="14" id="KW-1185">Reference proteome</keyword>
<keyword evidence="5" id="KW-0808">Transferase</keyword>
<dbReference type="InterPro" id="IPR011068">
    <property type="entry name" value="NuclTrfase_I-like_C"/>
</dbReference>
<evidence type="ECO:0000259" key="11">
    <source>
        <dbReference type="Pfam" id="PF04457"/>
    </source>
</evidence>
<evidence type="ECO:0000256" key="3">
    <source>
        <dbReference type="ARBA" id="ARBA00012388"/>
    </source>
</evidence>